<dbReference type="GO" id="GO:0005778">
    <property type="term" value="C:peroxisomal membrane"/>
    <property type="evidence" value="ECO:0007669"/>
    <property type="project" value="TreeGrafter"/>
</dbReference>
<dbReference type="EMBL" id="ML213677">
    <property type="protein sequence ID" value="TFK32374.1"/>
    <property type="molecule type" value="Genomic_DNA"/>
</dbReference>
<feature type="region of interest" description="Disordered" evidence="1">
    <location>
        <begin position="117"/>
        <end position="175"/>
    </location>
</feature>
<protein>
    <submittedName>
        <fullName evidence="2">Pex19 protein</fullName>
    </submittedName>
</protein>
<dbReference type="Pfam" id="PF04614">
    <property type="entry name" value="Pex19"/>
    <property type="match status" value="1"/>
</dbReference>
<dbReference type="PANTHER" id="PTHR12774">
    <property type="entry name" value="PEROXISOMAL BIOGENESIS FACTOR 19"/>
    <property type="match status" value="1"/>
</dbReference>
<accession>A0A5C3LGY5</accession>
<feature type="non-terminal residue" evidence="2">
    <location>
        <position position="1"/>
    </location>
</feature>
<name>A0A5C3LGY5_9AGAR</name>
<dbReference type="Gene3D" id="1.20.120.900">
    <property type="entry name" value="Pex19, mPTS binding domain"/>
    <property type="match status" value="1"/>
</dbReference>
<evidence type="ECO:0000256" key="1">
    <source>
        <dbReference type="SAM" id="MobiDB-lite"/>
    </source>
</evidence>
<dbReference type="AlphaFoldDB" id="A0A5C3LGY5"/>
<dbReference type="Proteomes" id="UP000308652">
    <property type="component" value="Unassembled WGS sequence"/>
</dbReference>
<dbReference type="STRING" id="68775.A0A5C3LGY5"/>
<evidence type="ECO:0000313" key="3">
    <source>
        <dbReference type="Proteomes" id="UP000308652"/>
    </source>
</evidence>
<dbReference type="InterPro" id="IPR038322">
    <property type="entry name" value="Pex19_C_sf"/>
</dbReference>
<dbReference type="GO" id="GO:0045046">
    <property type="term" value="P:protein import into peroxisome membrane"/>
    <property type="evidence" value="ECO:0007669"/>
    <property type="project" value="TreeGrafter"/>
</dbReference>
<feature type="region of interest" description="Disordered" evidence="1">
    <location>
        <begin position="1"/>
        <end position="33"/>
    </location>
</feature>
<dbReference type="GO" id="GO:0033328">
    <property type="term" value="F:peroxisome membrane targeting sequence binding"/>
    <property type="evidence" value="ECO:0007669"/>
    <property type="project" value="TreeGrafter"/>
</dbReference>
<dbReference type="PANTHER" id="PTHR12774:SF2">
    <property type="entry name" value="PEROXISOMAL BIOGENESIS FACTOR 19"/>
    <property type="match status" value="1"/>
</dbReference>
<evidence type="ECO:0000313" key="2">
    <source>
        <dbReference type="EMBL" id="TFK32374.1"/>
    </source>
</evidence>
<organism evidence="2 3">
    <name type="scientific">Crucibulum laeve</name>
    <dbReference type="NCBI Taxonomy" id="68775"/>
    <lineage>
        <taxon>Eukaryota</taxon>
        <taxon>Fungi</taxon>
        <taxon>Dikarya</taxon>
        <taxon>Basidiomycota</taxon>
        <taxon>Agaricomycotina</taxon>
        <taxon>Agaricomycetes</taxon>
        <taxon>Agaricomycetidae</taxon>
        <taxon>Agaricales</taxon>
        <taxon>Agaricineae</taxon>
        <taxon>Nidulariaceae</taxon>
        <taxon>Crucibulum</taxon>
    </lineage>
</organism>
<reference evidence="2 3" key="1">
    <citation type="journal article" date="2019" name="Nat. Ecol. Evol.">
        <title>Megaphylogeny resolves global patterns of mushroom evolution.</title>
        <authorList>
            <person name="Varga T."/>
            <person name="Krizsan K."/>
            <person name="Foldi C."/>
            <person name="Dima B."/>
            <person name="Sanchez-Garcia M."/>
            <person name="Sanchez-Ramirez S."/>
            <person name="Szollosi G.J."/>
            <person name="Szarkandi J.G."/>
            <person name="Papp V."/>
            <person name="Albert L."/>
            <person name="Andreopoulos W."/>
            <person name="Angelini C."/>
            <person name="Antonin V."/>
            <person name="Barry K.W."/>
            <person name="Bougher N.L."/>
            <person name="Buchanan P."/>
            <person name="Buyck B."/>
            <person name="Bense V."/>
            <person name="Catcheside P."/>
            <person name="Chovatia M."/>
            <person name="Cooper J."/>
            <person name="Damon W."/>
            <person name="Desjardin D."/>
            <person name="Finy P."/>
            <person name="Geml J."/>
            <person name="Haridas S."/>
            <person name="Hughes K."/>
            <person name="Justo A."/>
            <person name="Karasinski D."/>
            <person name="Kautmanova I."/>
            <person name="Kiss B."/>
            <person name="Kocsube S."/>
            <person name="Kotiranta H."/>
            <person name="LaButti K.M."/>
            <person name="Lechner B.E."/>
            <person name="Liimatainen K."/>
            <person name="Lipzen A."/>
            <person name="Lukacs Z."/>
            <person name="Mihaltcheva S."/>
            <person name="Morgado L.N."/>
            <person name="Niskanen T."/>
            <person name="Noordeloos M.E."/>
            <person name="Ohm R.A."/>
            <person name="Ortiz-Santana B."/>
            <person name="Ovrebo C."/>
            <person name="Racz N."/>
            <person name="Riley R."/>
            <person name="Savchenko A."/>
            <person name="Shiryaev A."/>
            <person name="Soop K."/>
            <person name="Spirin V."/>
            <person name="Szebenyi C."/>
            <person name="Tomsovsky M."/>
            <person name="Tulloss R.E."/>
            <person name="Uehling J."/>
            <person name="Grigoriev I.V."/>
            <person name="Vagvolgyi C."/>
            <person name="Papp T."/>
            <person name="Martin F.M."/>
            <person name="Miettinen O."/>
            <person name="Hibbett D.S."/>
            <person name="Nagy L.G."/>
        </authorList>
    </citation>
    <scope>NUCLEOTIDE SEQUENCE [LARGE SCALE GENOMIC DNA]</scope>
    <source>
        <strain evidence="2 3">CBS 166.37</strain>
    </source>
</reference>
<gene>
    <name evidence="2" type="ORF">BDQ12DRAFT_617176</name>
</gene>
<feature type="compositionally biased region" description="Polar residues" evidence="1">
    <location>
        <begin position="1"/>
        <end position="17"/>
    </location>
</feature>
<dbReference type="InterPro" id="IPR006708">
    <property type="entry name" value="Pex19"/>
</dbReference>
<feature type="compositionally biased region" description="Basic and acidic residues" evidence="1">
    <location>
        <begin position="147"/>
        <end position="159"/>
    </location>
</feature>
<proteinExistence type="predicted"/>
<sequence>PPPTATTTTSFNRPRTNTRVDEPPKSIPGIGNQLDPAAEVDEEALSDEFAKELAKGMESLMREIAVGPEGVDKLPGDEEEAAKVLKAAWEAMLVDGMNGESGDEGLMRLGELLGQDPLSGAAGKEKAKAPPAPAPVASNDFQSKIKQAMDKLKESESNLKTDSQGAGAAGGAAPSPESLEALLASLGDLGLGEGEGEGELAGFLENMMGQLMSKDVLYEPLKELADSFPAYLATPPTPLSTEDKTRYENQLVCVRKILTTFDEPGYNDSDPAKNKAIVDLMGEMQSYGSPPPEVMGPLPAGLEGMPQLGEEGCVVA</sequence>
<keyword evidence="3" id="KW-1185">Reference proteome</keyword>
<dbReference type="OrthoDB" id="21292at2759"/>